<dbReference type="InterPro" id="IPR019904">
    <property type="entry name" value="Peroxiredoxin_OsmC"/>
</dbReference>
<dbReference type="PANTHER" id="PTHR42830">
    <property type="entry name" value="OSMOTICALLY INDUCIBLE FAMILY PROTEIN"/>
    <property type="match status" value="1"/>
</dbReference>
<dbReference type="GO" id="GO:0004601">
    <property type="term" value="F:peroxidase activity"/>
    <property type="evidence" value="ECO:0007669"/>
    <property type="project" value="InterPro"/>
</dbReference>
<dbReference type="Proteomes" id="UP000007753">
    <property type="component" value="Chromosome 1"/>
</dbReference>
<dbReference type="Pfam" id="PF02566">
    <property type="entry name" value="OsmC"/>
    <property type="match status" value="1"/>
</dbReference>
<sequence>MMMNHGEPAGFPRQANRRTIMKINRSGSAVWSGGLKDGKGAISTQSGALDAHPYGFATRFEGVPGSNPEELIAAAHASCFTMALSLILGEAGLTAEKMETNAVVTLEQQEGGFAITASRLSLKATIPGADDAHFQELAAKAKANCPVSKLLNAEISLDAELLG</sequence>
<dbReference type="Gene3D" id="3.30.300.20">
    <property type="match status" value="1"/>
</dbReference>
<name>D4Z3Z2_SPHIU</name>
<accession>D4Z3Z2</accession>
<dbReference type="KEGG" id="sjp:SJA_C1-24900"/>
<dbReference type="GO" id="GO:0006979">
    <property type="term" value="P:response to oxidative stress"/>
    <property type="evidence" value="ECO:0007669"/>
    <property type="project" value="InterPro"/>
</dbReference>
<dbReference type="PANTHER" id="PTHR42830:SF1">
    <property type="entry name" value="OSMOTICALLY INDUCIBLE FAMILY PROTEIN"/>
    <property type="match status" value="1"/>
</dbReference>
<evidence type="ECO:0000313" key="1">
    <source>
        <dbReference type="EMBL" id="BAI97324.1"/>
    </source>
</evidence>
<dbReference type="NCBIfam" id="TIGR03562">
    <property type="entry name" value="osmo_induc_OsmC"/>
    <property type="match status" value="1"/>
</dbReference>
<dbReference type="SUPFAM" id="SSF82784">
    <property type="entry name" value="OsmC-like"/>
    <property type="match status" value="1"/>
</dbReference>
<proteinExistence type="predicted"/>
<keyword evidence="2" id="KW-1185">Reference proteome</keyword>
<dbReference type="InterPro" id="IPR036102">
    <property type="entry name" value="OsmC/Ohrsf"/>
</dbReference>
<dbReference type="InterPro" id="IPR003718">
    <property type="entry name" value="OsmC/Ohr_fam"/>
</dbReference>
<dbReference type="InterPro" id="IPR015946">
    <property type="entry name" value="KH_dom-like_a/b"/>
</dbReference>
<protein>
    <submittedName>
        <fullName evidence="1">Osmotically inducible protein OsmC</fullName>
    </submittedName>
</protein>
<dbReference type="AlphaFoldDB" id="D4Z3Z2"/>
<dbReference type="HOGENOM" id="CLU_106355_1_0_5"/>
<dbReference type="EMBL" id="AP010803">
    <property type="protein sequence ID" value="BAI97324.1"/>
    <property type="molecule type" value="Genomic_DNA"/>
</dbReference>
<dbReference type="InterPro" id="IPR052707">
    <property type="entry name" value="OsmC_Ohr_Peroxiredoxin"/>
</dbReference>
<organism evidence="1 2">
    <name type="scientific">Sphingobium indicum (strain DSM 16413 / CCM 7287 / MTCC 6362 / UT26 / NBRC 101211 / UT26S)</name>
    <name type="common">Sphingobium japonicum</name>
    <dbReference type="NCBI Taxonomy" id="452662"/>
    <lineage>
        <taxon>Bacteria</taxon>
        <taxon>Pseudomonadati</taxon>
        <taxon>Pseudomonadota</taxon>
        <taxon>Alphaproteobacteria</taxon>
        <taxon>Sphingomonadales</taxon>
        <taxon>Sphingomonadaceae</taxon>
        <taxon>Sphingobium</taxon>
    </lineage>
</organism>
<reference evidence="1 2" key="1">
    <citation type="journal article" date="2010" name="J. Bacteriol.">
        <title>Complete genome sequence of the representative gamma-hexachlorocyclohexane-degrading bacterium Sphingobium japonicum UT26.</title>
        <authorList>
            <person name="Nagata Y."/>
            <person name="Ohtsubo Y."/>
            <person name="Endo R."/>
            <person name="Ichikawa N."/>
            <person name="Ankai A."/>
            <person name="Oguchi A."/>
            <person name="Fukui S."/>
            <person name="Fujita N."/>
            <person name="Tsuda M."/>
        </authorList>
    </citation>
    <scope>NUCLEOTIDE SEQUENCE [LARGE SCALE GENOMIC DNA]</scope>
    <source>
        <strain evidence="2">DSM 16413 / CCM 7287 / MTCC 6362 / UT26 / NBRC 101211 / UT26S</strain>
    </source>
</reference>
<dbReference type="eggNOG" id="COG1764">
    <property type="taxonomic scope" value="Bacteria"/>
</dbReference>
<gene>
    <name evidence="1" type="primary">osmC</name>
    <name evidence="1" type="ordered locus">SJA_C1-24900</name>
</gene>
<evidence type="ECO:0000313" key="2">
    <source>
        <dbReference type="Proteomes" id="UP000007753"/>
    </source>
</evidence>
<dbReference type="STRING" id="452662.SJA_C1-24900"/>